<organism evidence="2 3">
    <name type="scientific">Wolfiporia cocos (strain MD-104)</name>
    <name type="common">Brown rot fungus</name>
    <dbReference type="NCBI Taxonomy" id="742152"/>
    <lineage>
        <taxon>Eukaryota</taxon>
        <taxon>Fungi</taxon>
        <taxon>Dikarya</taxon>
        <taxon>Basidiomycota</taxon>
        <taxon>Agaricomycotina</taxon>
        <taxon>Agaricomycetes</taxon>
        <taxon>Polyporales</taxon>
        <taxon>Phaeolaceae</taxon>
        <taxon>Wolfiporia</taxon>
    </lineage>
</organism>
<keyword evidence="3" id="KW-1185">Reference proteome</keyword>
<proteinExistence type="predicted"/>
<protein>
    <recommendedName>
        <fullName evidence="4">Protein kinase domain-containing protein</fullName>
    </recommendedName>
</protein>
<evidence type="ECO:0000313" key="3">
    <source>
        <dbReference type="Proteomes" id="UP000218811"/>
    </source>
</evidence>
<dbReference type="EMBL" id="KB468113">
    <property type="protein sequence ID" value="PCH41256.1"/>
    <property type="molecule type" value="Genomic_DNA"/>
</dbReference>
<dbReference type="OrthoDB" id="5327923at2759"/>
<feature type="compositionally biased region" description="Acidic residues" evidence="1">
    <location>
        <begin position="168"/>
        <end position="202"/>
    </location>
</feature>
<reference evidence="2 3" key="1">
    <citation type="journal article" date="2012" name="Science">
        <title>The Paleozoic origin of enzymatic lignin decomposition reconstructed from 31 fungal genomes.</title>
        <authorList>
            <person name="Floudas D."/>
            <person name="Binder M."/>
            <person name="Riley R."/>
            <person name="Barry K."/>
            <person name="Blanchette R.A."/>
            <person name="Henrissat B."/>
            <person name="Martinez A.T."/>
            <person name="Otillar R."/>
            <person name="Spatafora J.W."/>
            <person name="Yadav J.S."/>
            <person name="Aerts A."/>
            <person name="Benoit I."/>
            <person name="Boyd A."/>
            <person name="Carlson A."/>
            <person name="Copeland A."/>
            <person name="Coutinho P.M."/>
            <person name="de Vries R.P."/>
            <person name="Ferreira P."/>
            <person name="Findley K."/>
            <person name="Foster B."/>
            <person name="Gaskell J."/>
            <person name="Glotzer D."/>
            <person name="Gorecki P."/>
            <person name="Heitman J."/>
            <person name="Hesse C."/>
            <person name="Hori C."/>
            <person name="Igarashi K."/>
            <person name="Jurgens J.A."/>
            <person name="Kallen N."/>
            <person name="Kersten P."/>
            <person name="Kohler A."/>
            <person name="Kuees U."/>
            <person name="Kumar T.K.A."/>
            <person name="Kuo A."/>
            <person name="LaButti K."/>
            <person name="Larrondo L.F."/>
            <person name="Lindquist E."/>
            <person name="Ling A."/>
            <person name="Lombard V."/>
            <person name="Lucas S."/>
            <person name="Lundell T."/>
            <person name="Martin R."/>
            <person name="McLaughlin D.J."/>
            <person name="Morgenstern I."/>
            <person name="Morin E."/>
            <person name="Murat C."/>
            <person name="Nagy L.G."/>
            <person name="Nolan M."/>
            <person name="Ohm R.A."/>
            <person name="Patyshakuliyeva A."/>
            <person name="Rokas A."/>
            <person name="Ruiz-Duenas F.J."/>
            <person name="Sabat G."/>
            <person name="Salamov A."/>
            <person name="Samejima M."/>
            <person name="Schmutz J."/>
            <person name="Slot J.C."/>
            <person name="St John F."/>
            <person name="Stenlid J."/>
            <person name="Sun H."/>
            <person name="Sun S."/>
            <person name="Syed K."/>
            <person name="Tsang A."/>
            <person name="Wiebenga A."/>
            <person name="Young D."/>
            <person name="Pisabarro A."/>
            <person name="Eastwood D.C."/>
            <person name="Martin F."/>
            <person name="Cullen D."/>
            <person name="Grigoriev I.V."/>
            <person name="Hibbett D.S."/>
        </authorList>
    </citation>
    <scope>NUCLEOTIDE SEQUENCE [LARGE SCALE GENOMIC DNA]</scope>
    <source>
        <strain evidence="2 3">MD-104</strain>
    </source>
</reference>
<gene>
    <name evidence="2" type="ORF">WOLCODRAFT_137276</name>
</gene>
<accession>A0A2H3JGF4</accession>
<evidence type="ECO:0008006" key="4">
    <source>
        <dbReference type="Google" id="ProtNLM"/>
    </source>
</evidence>
<evidence type="ECO:0000256" key="1">
    <source>
        <dbReference type="SAM" id="MobiDB-lite"/>
    </source>
</evidence>
<evidence type="ECO:0000313" key="2">
    <source>
        <dbReference type="EMBL" id="PCH41256.1"/>
    </source>
</evidence>
<sequence length="557" mass="62993">MLKKPPPCGKRPPSMLIWGAELDSFFFTERIPGAPIRCCWTRSMIQEFGENFYELEEIDEEEPDPYVIEPYPLLGIKFKVSEQVEEGSYSLEGILPLADQNFLTMSSNERFRVVAGEIAYRRLITGIQADDDGALAEGVALAVVATDTVIASTDDLDEMDSGNIPNVEDPDEPETDDYADSSDVDAESADEDAEATDVDTESTDNVALRVAVGTFERDLDTADGGNEPTPDPSQPFSNLHKLEEFIPDEYFPDILMVHDPDRLTSGVIKDPPKRVTPYKYDTRAIKYRRVWPKLEGAKEGQTSTSTVPEARVAHLHLSVRHRMGVGHHSLVYRAALTPPDPLTAHSPGGRVTVAAKMSFPKESARDMLENEAKMYNIFPKHLMEDWSGYYLVTPHKFPVPADAVVPKFFGYYVPVDDETSKGSSLGRSPILLLEECGEPIKVEKLSPDERSQCYTHILRLNYLEILQNSIYARNIMVQPGPLSVHPSKRSMEQPSFRVIDFGRGEVFSDWFQQRYSLDNMRGWSSEKIRAAVRPWREKREMQEREIREELQLPMHIT</sequence>
<dbReference type="AlphaFoldDB" id="A0A2H3JGF4"/>
<dbReference type="Proteomes" id="UP000218811">
    <property type="component" value="Unassembled WGS sequence"/>
</dbReference>
<dbReference type="STRING" id="742152.A0A2H3JGF4"/>
<name>A0A2H3JGF4_WOLCO</name>
<feature type="region of interest" description="Disordered" evidence="1">
    <location>
        <begin position="154"/>
        <end position="238"/>
    </location>
</feature>